<keyword evidence="1" id="KW-0597">Phosphoprotein</keyword>
<organism evidence="5 6">
    <name type="scientific">Laodelphax striatellus</name>
    <name type="common">Small brown planthopper</name>
    <name type="synonym">Delphax striatella</name>
    <dbReference type="NCBI Taxonomy" id="195883"/>
    <lineage>
        <taxon>Eukaryota</taxon>
        <taxon>Metazoa</taxon>
        <taxon>Ecdysozoa</taxon>
        <taxon>Arthropoda</taxon>
        <taxon>Hexapoda</taxon>
        <taxon>Insecta</taxon>
        <taxon>Pterygota</taxon>
        <taxon>Neoptera</taxon>
        <taxon>Paraneoptera</taxon>
        <taxon>Hemiptera</taxon>
        <taxon>Auchenorrhyncha</taxon>
        <taxon>Fulgoroidea</taxon>
        <taxon>Delphacidae</taxon>
        <taxon>Criomorphinae</taxon>
        <taxon>Laodelphax</taxon>
    </lineage>
</organism>
<comment type="similarity">
    <text evidence="2">Belongs to the SAP domain-containing ribonucleoprotein family.</text>
</comment>
<dbReference type="SMART" id="SM00513">
    <property type="entry name" value="SAP"/>
    <property type="match status" value="1"/>
</dbReference>
<feature type="compositionally biased region" description="Polar residues" evidence="3">
    <location>
        <begin position="84"/>
        <end position="104"/>
    </location>
</feature>
<dbReference type="GO" id="GO:0016973">
    <property type="term" value="P:poly(A)+ mRNA export from nucleus"/>
    <property type="evidence" value="ECO:0007669"/>
    <property type="project" value="TreeGrafter"/>
</dbReference>
<dbReference type="PROSITE" id="PS50800">
    <property type="entry name" value="SAP"/>
    <property type="match status" value="1"/>
</dbReference>
<dbReference type="InParanoid" id="A0A482XJG9"/>
<dbReference type="EMBL" id="QKKF02009244">
    <property type="protein sequence ID" value="RZF45421.1"/>
    <property type="molecule type" value="Genomic_DNA"/>
</dbReference>
<feature type="region of interest" description="Disordered" evidence="3">
    <location>
        <begin position="220"/>
        <end position="264"/>
    </location>
</feature>
<dbReference type="AlphaFoldDB" id="A0A482XJG9"/>
<feature type="region of interest" description="Disordered" evidence="3">
    <location>
        <begin position="24"/>
        <end position="163"/>
    </location>
</feature>
<dbReference type="InterPro" id="IPR052240">
    <property type="entry name" value="SAP_domain_ribonucleoprotein"/>
</dbReference>
<evidence type="ECO:0000313" key="5">
    <source>
        <dbReference type="EMBL" id="RZF45421.1"/>
    </source>
</evidence>
<dbReference type="PANTHER" id="PTHR46551">
    <property type="entry name" value="SAP DOMAIN-CONTAINING RIBONUCLEOPROTEIN"/>
    <property type="match status" value="1"/>
</dbReference>
<dbReference type="Gene3D" id="1.10.720.30">
    <property type="entry name" value="SAP domain"/>
    <property type="match status" value="1"/>
</dbReference>
<dbReference type="SUPFAM" id="SSF68906">
    <property type="entry name" value="SAP domain"/>
    <property type="match status" value="1"/>
</dbReference>
<name>A0A482XJG9_LAOST</name>
<dbReference type="InterPro" id="IPR036361">
    <property type="entry name" value="SAP_dom_sf"/>
</dbReference>
<protein>
    <recommendedName>
        <fullName evidence="4">SAP domain-containing protein</fullName>
    </recommendedName>
</protein>
<feature type="compositionally biased region" description="Basic and acidic residues" evidence="3">
    <location>
        <begin position="136"/>
        <end position="161"/>
    </location>
</feature>
<dbReference type="PANTHER" id="PTHR46551:SF1">
    <property type="entry name" value="SAP DOMAIN-CONTAINING RIBONUCLEOPROTEIN"/>
    <property type="match status" value="1"/>
</dbReference>
<reference evidence="5 6" key="1">
    <citation type="journal article" date="2017" name="Gigascience">
        <title>Genome sequence of the small brown planthopper, Laodelphax striatellus.</title>
        <authorList>
            <person name="Zhu J."/>
            <person name="Jiang F."/>
            <person name="Wang X."/>
            <person name="Yang P."/>
            <person name="Bao Y."/>
            <person name="Zhao W."/>
            <person name="Wang W."/>
            <person name="Lu H."/>
            <person name="Wang Q."/>
            <person name="Cui N."/>
            <person name="Li J."/>
            <person name="Chen X."/>
            <person name="Luo L."/>
            <person name="Yu J."/>
            <person name="Kang L."/>
            <person name="Cui F."/>
        </authorList>
    </citation>
    <scope>NUCLEOTIDE SEQUENCE [LARGE SCALE GENOMIC DNA]</scope>
    <source>
        <strain evidence="5">Lst14</strain>
    </source>
</reference>
<dbReference type="FunCoup" id="A0A482XJG9">
    <property type="interactions" value="945"/>
</dbReference>
<feature type="domain" description="SAP" evidence="4">
    <location>
        <begin position="9"/>
        <end position="43"/>
    </location>
</feature>
<sequence>MSESNTADYSKMKVADLKKELKAKGLSTVGNKNELLERLQSGVPSQSSGDADNASDHDLLDEDEVLGEDGLDDELSVEGMSENIDLSTVDENQITSNSSENKSSPLKRKIDASKESQNGSQPKKITLNRFTSISAHSEKENQNETEKQSEEKESTEPEKKIVKISSFSVKERLELRAQKFGVPLSDAAKKEARAARFGISGSQPSNQVATTEVLKKRAERFGATVSPHLQKTELNDKKKSRAERFGLTSSTPSATDKSSLDEKKKLRAERFKLNNV</sequence>
<dbReference type="Pfam" id="PF02037">
    <property type="entry name" value="SAP"/>
    <property type="match status" value="1"/>
</dbReference>
<feature type="compositionally biased region" description="Acidic residues" evidence="3">
    <location>
        <begin position="59"/>
        <end position="76"/>
    </location>
</feature>
<feature type="compositionally biased region" description="Polar residues" evidence="3">
    <location>
        <begin position="115"/>
        <end position="135"/>
    </location>
</feature>
<dbReference type="OrthoDB" id="5837849at2759"/>
<dbReference type="Proteomes" id="UP000291343">
    <property type="component" value="Unassembled WGS sequence"/>
</dbReference>
<evidence type="ECO:0000313" key="6">
    <source>
        <dbReference type="Proteomes" id="UP000291343"/>
    </source>
</evidence>
<dbReference type="GO" id="GO:0005634">
    <property type="term" value="C:nucleus"/>
    <property type="evidence" value="ECO:0007669"/>
    <property type="project" value="TreeGrafter"/>
</dbReference>
<keyword evidence="6" id="KW-1185">Reference proteome</keyword>
<dbReference type="InterPro" id="IPR003034">
    <property type="entry name" value="SAP_dom"/>
</dbReference>
<evidence type="ECO:0000256" key="2">
    <source>
        <dbReference type="ARBA" id="ARBA00046328"/>
    </source>
</evidence>
<evidence type="ECO:0000259" key="4">
    <source>
        <dbReference type="PROSITE" id="PS50800"/>
    </source>
</evidence>
<evidence type="ECO:0000256" key="3">
    <source>
        <dbReference type="SAM" id="MobiDB-lite"/>
    </source>
</evidence>
<dbReference type="STRING" id="195883.A0A482XJG9"/>
<gene>
    <name evidence="5" type="ORF">LSTR_LSTR002864</name>
</gene>
<proteinExistence type="inferred from homology"/>
<comment type="caution">
    <text evidence="5">The sequence shown here is derived from an EMBL/GenBank/DDBJ whole genome shotgun (WGS) entry which is preliminary data.</text>
</comment>
<feature type="compositionally biased region" description="Polar residues" evidence="3">
    <location>
        <begin position="247"/>
        <end position="257"/>
    </location>
</feature>
<evidence type="ECO:0000256" key="1">
    <source>
        <dbReference type="ARBA" id="ARBA00022553"/>
    </source>
</evidence>
<dbReference type="SMR" id="A0A482XJG9"/>
<accession>A0A482XJG9</accession>